<dbReference type="PANTHER" id="PTHR35180:SF4">
    <property type="entry name" value="PROTEIN CBG06219"/>
    <property type="match status" value="1"/>
</dbReference>
<dbReference type="AlphaFoldDB" id="A0A914XGD5"/>
<feature type="transmembrane region" description="Helical" evidence="4">
    <location>
        <begin position="64"/>
        <end position="84"/>
    </location>
</feature>
<dbReference type="SUPFAM" id="SSF49854">
    <property type="entry name" value="Spermadhesin, CUB domain"/>
    <property type="match status" value="1"/>
</dbReference>
<name>A0A914XGD5_9BILA</name>
<dbReference type="PROSITE" id="PS01180">
    <property type="entry name" value="CUB"/>
    <property type="match status" value="1"/>
</dbReference>
<feature type="domain" description="CUB" evidence="5">
    <location>
        <begin position="106"/>
        <end position="218"/>
    </location>
</feature>
<evidence type="ECO:0000313" key="7">
    <source>
        <dbReference type="WBParaSite" id="PSAMB.scaffold75size85408.g1449.t1"/>
    </source>
</evidence>
<organism evidence="6 7">
    <name type="scientific">Plectus sambesii</name>
    <dbReference type="NCBI Taxonomy" id="2011161"/>
    <lineage>
        <taxon>Eukaryota</taxon>
        <taxon>Metazoa</taxon>
        <taxon>Ecdysozoa</taxon>
        <taxon>Nematoda</taxon>
        <taxon>Chromadorea</taxon>
        <taxon>Plectida</taxon>
        <taxon>Plectina</taxon>
        <taxon>Plectoidea</taxon>
        <taxon>Plectidae</taxon>
        <taxon>Plectus</taxon>
    </lineage>
</organism>
<evidence type="ECO:0000256" key="1">
    <source>
        <dbReference type="ARBA" id="ARBA00023157"/>
    </source>
</evidence>
<dbReference type="Proteomes" id="UP000887566">
    <property type="component" value="Unplaced"/>
</dbReference>
<dbReference type="PANTHER" id="PTHR35180">
    <property type="entry name" value="PROTEIN CBG06219"/>
    <property type="match status" value="1"/>
</dbReference>
<sequence>MPKICASAKNENEHEYENEKNEEILRKDKLLLQPPVSDDEENQGFPITSTQPYRNTKKYRRNIILIYVGLIITFAAIFTVIITLSQKNTTLQTAQALTSPSGPSVCLPSQYSGSDGVLLSPGFSTNQDYGSNLNCMYHVTVPANYTILLTVNSFVTERLQDKLYIYDGSSTASPLLAEWSDTIAAGRQLESTGNTLTAKFVTDSDSNKAGFSIGYSKQIPIQNLPISGPVAATIASGKIGKTARSLFSEPYQAQTSSGGCLWIGEAPFCSRDCPGDYDFIREHSGRCHNGWFADDCIPDPSFGKSCSTVLGPTFKKRFCCKSDPRDCMWSGRWMDTNNAYMNCEYDYTKGRCGTLTCSANHRSHFSTSLIGGTNCDQVEMWGYSGKAMCGYIVWSDGTRWYKTKLAGK</sequence>
<evidence type="ECO:0000313" key="6">
    <source>
        <dbReference type="Proteomes" id="UP000887566"/>
    </source>
</evidence>
<feature type="compositionally biased region" description="Basic and acidic residues" evidence="3">
    <location>
        <begin position="10"/>
        <end position="21"/>
    </location>
</feature>
<protein>
    <submittedName>
        <fullName evidence="7">CUB domain-containing protein</fullName>
    </submittedName>
</protein>
<feature type="region of interest" description="Disordered" evidence="3">
    <location>
        <begin position="1"/>
        <end position="21"/>
    </location>
</feature>
<dbReference type="CDD" id="cd00041">
    <property type="entry name" value="CUB"/>
    <property type="match status" value="1"/>
</dbReference>
<dbReference type="Pfam" id="PF00431">
    <property type="entry name" value="CUB"/>
    <property type="match status" value="1"/>
</dbReference>
<keyword evidence="1" id="KW-1015">Disulfide bond</keyword>
<keyword evidence="4" id="KW-0812">Transmembrane</keyword>
<dbReference type="Gene3D" id="2.60.120.290">
    <property type="entry name" value="Spermadhesin, CUB domain"/>
    <property type="match status" value="1"/>
</dbReference>
<accession>A0A914XGD5</accession>
<reference evidence="7" key="1">
    <citation type="submission" date="2022-11" db="UniProtKB">
        <authorList>
            <consortium name="WormBaseParasite"/>
        </authorList>
    </citation>
    <scope>IDENTIFICATION</scope>
</reference>
<dbReference type="InterPro" id="IPR035914">
    <property type="entry name" value="Sperma_CUB_dom_sf"/>
</dbReference>
<keyword evidence="4" id="KW-1133">Transmembrane helix</keyword>
<proteinExistence type="predicted"/>
<comment type="caution">
    <text evidence="2">Lacks conserved residue(s) required for the propagation of feature annotation.</text>
</comment>
<evidence type="ECO:0000256" key="2">
    <source>
        <dbReference type="PROSITE-ProRule" id="PRU00059"/>
    </source>
</evidence>
<dbReference type="InterPro" id="IPR000859">
    <property type="entry name" value="CUB_dom"/>
</dbReference>
<keyword evidence="6" id="KW-1185">Reference proteome</keyword>
<evidence type="ECO:0000256" key="4">
    <source>
        <dbReference type="SAM" id="Phobius"/>
    </source>
</evidence>
<evidence type="ECO:0000259" key="5">
    <source>
        <dbReference type="PROSITE" id="PS01180"/>
    </source>
</evidence>
<keyword evidence="4" id="KW-0472">Membrane</keyword>
<dbReference type="WBParaSite" id="PSAMB.scaffold75size85408.g1449.t1">
    <property type="protein sequence ID" value="PSAMB.scaffold75size85408.g1449.t1"/>
    <property type="gene ID" value="PSAMB.scaffold75size85408.g1449"/>
</dbReference>
<evidence type="ECO:0000256" key="3">
    <source>
        <dbReference type="SAM" id="MobiDB-lite"/>
    </source>
</evidence>
<dbReference type="SMART" id="SM00042">
    <property type="entry name" value="CUB"/>
    <property type="match status" value="1"/>
</dbReference>